<dbReference type="Proteomes" id="UP000248790">
    <property type="component" value="Unassembled WGS sequence"/>
</dbReference>
<dbReference type="RefSeq" id="WP_111631441.1">
    <property type="nucleotide sequence ID" value="NZ_QLMC01000011.1"/>
</dbReference>
<dbReference type="AlphaFoldDB" id="A0A327WLM6"/>
<dbReference type="PROSITE" id="PS51257">
    <property type="entry name" value="PROKAR_LIPOPROTEIN"/>
    <property type="match status" value="1"/>
</dbReference>
<organism evidence="2 3">
    <name type="scientific">Larkinella arboricola</name>
    <dbReference type="NCBI Taxonomy" id="643671"/>
    <lineage>
        <taxon>Bacteria</taxon>
        <taxon>Pseudomonadati</taxon>
        <taxon>Bacteroidota</taxon>
        <taxon>Cytophagia</taxon>
        <taxon>Cytophagales</taxon>
        <taxon>Spirosomataceae</taxon>
        <taxon>Larkinella</taxon>
    </lineage>
</organism>
<dbReference type="EMBL" id="QLMC01000011">
    <property type="protein sequence ID" value="RAJ90895.1"/>
    <property type="molecule type" value="Genomic_DNA"/>
</dbReference>
<proteinExistence type="predicted"/>
<sequence>MINKTAILFTGSVLILVSCRNQQQEQQLLQREQALLEKEKQFALKEADYQALTKMRDSLIAVRDTGIQLGAWPQIPAGPWSSREICTESTCSDYAIGDQRSDTWEFSSDSTQRAAKVISNNRLVRVYTAQYANNALKLSFKTDSSASKRVEMSILLNEISPTKMKGVRTVTVDNQCNATFTVELSRISTNE</sequence>
<name>A0A327WLM6_LARAB</name>
<evidence type="ECO:0000256" key="1">
    <source>
        <dbReference type="SAM" id="Coils"/>
    </source>
</evidence>
<reference evidence="2 3" key="1">
    <citation type="submission" date="2018-06" db="EMBL/GenBank/DDBJ databases">
        <title>Genomic Encyclopedia of Archaeal and Bacterial Type Strains, Phase II (KMG-II): from individual species to whole genera.</title>
        <authorList>
            <person name="Goeker M."/>
        </authorList>
    </citation>
    <scope>NUCLEOTIDE SEQUENCE [LARGE SCALE GENOMIC DNA]</scope>
    <source>
        <strain evidence="2 3">DSM 21851</strain>
    </source>
</reference>
<comment type="caution">
    <text evidence="2">The sequence shown here is derived from an EMBL/GenBank/DDBJ whole genome shotgun (WGS) entry which is preliminary data.</text>
</comment>
<protein>
    <submittedName>
        <fullName evidence="2">Uncharacterized protein</fullName>
    </submittedName>
</protein>
<gene>
    <name evidence="2" type="ORF">LX87_05439</name>
</gene>
<evidence type="ECO:0000313" key="3">
    <source>
        <dbReference type="Proteomes" id="UP000248790"/>
    </source>
</evidence>
<keyword evidence="3" id="KW-1185">Reference proteome</keyword>
<feature type="coiled-coil region" evidence="1">
    <location>
        <begin position="19"/>
        <end position="46"/>
    </location>
</feature>
<dbReference type="OrthoDB" id="766447at2"/>
<accession>A0A327WLM6</accession>
<evidence type="ECO:0000313" key="2">
    <source>
        <dbReference type="EMBL" id="RAJ90895.1"/>
    </source>
</evidence>
<keyword evidence="1" id="KW-0175">Coiled coil</keyword>